<dbReference type="Proteomes" id="UP000014252">
    <property type="component" value="Unassembled WGS sequence"/>
</dbReference>
<evidence type="ECO:0000313" key="2">
    <source>
        <dbReference type="EMBL" id="EPC72843.1"/>
    </source>
</evidence>
<keyword evidence="1" id="KW-0812">Transmembrane</keyword>
<proteinExistence type="predicted"/>
<dbReference type="EMBL" id="ANKD01000488">
    <property type="protein sequence ID" value="EPC72843.1"/>
    <property type="molecule type" value="Genomic_DNA"/>
</dbReference>
<feature type="transmembrane region" description="Helical" evidence="1">
    <location>
        <begin position="29"/>
        <end position="49"/>
    </location>
</feature>
<keyword evidence="1" id="KW-1133">Transmembrane helix</keyword>
<evidence type="ECO:0000313" key="3">
    <source>
        <dbReference type="Proteomes" id="UP000014252"/>
    </source>
</evidence>
<name>A0A8E0IRV6_LACPA</name>
<comment type="caution">
    <text evidence="2">The sequence shown here is derived from an EMBL/GenBank/DDBJ whole genome shotgun (WGS) entry which is preliminary data.</text>
</comment>
<accession>A0A8E0IRV6</accession>
<organism evidence="2 3">
    <name type="scientific">Lacticaseibacillus paracasei subsp. paracasei Lpp71</name>
    <dbReference type="NCBI Taxonomy" id="1256207"/>
    <lineage>
        <taxon>Bacteria</taxon>
        <taxon>Bacillati</taxon>
        <taxon>Bacillota</taxon>
        <taxon>Bacilli</taxon>
        <taxon>Lactobacillales</taxon>
        <taxon>Lactobacillaceae</taxon>
        <taxon>Lacticaseibacillus</taxon>
    </lineage>
</organism>
<keyword evidence="1" id="KW-0472">Membrane</keyword>
<feature type="transmembrane region" description="Helical" evidence="1">
    <location>
        <begin position="69"/>
        <end position="87"/>
    </location>
</feature>
<dbReference type="AlphaFoldDB" id="A0A8E0IRV6"/>
<protein>
    <submittedName>
        <fullName evidence="2">Uncharacterized protein</fullName>
    </submittedName>
</protein>
<gene>
    <name evidence="2" type="ORF">Lpp71_09963</name>
</gene>
<feature type="transmembrane region" description="Helical" evidence="1">
    <location>
        <begin position="99"/>
        <end position="129"/>
    </location>
</feature>
<evidence type="ECO:0000256" key="1">
    <source>
        <dbReference type="SAM" id="Phobius"/>
    </source>
</evidence>
<feature type="transmembrane region" description="Helical" evidence="1">
    <location>
        <begin position="149"/>
        <end position="168"/>
    </location>
</feature>
<sequence length="169" mass="18671">MNMVNTVKERVSNYFQSFAEMLHLNLKRIFYGIILILSLVPLAYALFLMLNAAKEGLSVMGVMQQRPTIAILSIVAGLDVMSGYSLWMARKRVLSNRRLYQLVLVSVLVTQLLVSNFLVAGAALVGILFSRQIGATKPLAHKSSVAVPISLLSLGYVFCTVMMVTVMTR</sequence>
<reference evidence="2 3" key="1">
    <citation type="journal article" date="2013" name="PLoS ONE">
        <title>Lactobacillus paracasei comparative genomics: towards species pan-genome definition and exploitation of diversity.</title>
        <authorList>
            <person name="Smokvina T."/>
            <person name="Wels M."/>
            <person name="Polka J."/>
            <person name="Chervaux C."/>
            <person name="Brisse S."/>
            <person name="Boekhorst J."/>
            <person name="van Hylckama Vlieg J.E."/>
            <person name="Siezen R.J."/>
        </authorList>
    </citation>
    <scope>NUCLEOTIDE SEQUENCE [LARGE SCALE GENOMIC DNA]</scope>
    <source>
        <strain evidence="2 3">Lpp71</strain>
    </source>
</reference>